<evidence type="ECO:0000313" key="2">
    <source>
        <dbReference type="Proteomes" id="UP001060085"/>
    </source>
</evidence>
<name>A0ACC0BDJ8_CATRO</name>
<reference evidence="2" key="1">
    <citation type="journal article" date="2023" name="Nat. Plants">
        <title>Single-cell RNA sequencing provides a high-resolution roadmap for understanding the multicellular compartmentation of specialized metabolism.</title>
        <authorList>
            <person name="Sun S."/>
            <person name="Shen X."/>
            <person name="Li Y."/>
            <person name="Li Y."/>
            <person name="Wang S."/>
            <person name="Li R."/>
            <person name="Zhang H."/>
            <person name="Shen G."/>
            <person name="Guo B."/>
            <person name="Wei J."/>
            <person name="Xu J."/>
            <person name="St-Pierre B."/>
            <person name="Chen S."/>
            <person name="Sun C."/>
        </authorList>
    </citation>
    <scope>NUCLEOTIDE SEQUENCE [LARGE SCALE GENOMIC DNA]</scope>
</reference>
<gene>
    <name evidence="1" type="ORF">M9H77_11090</name>
</gene>
<protein>
    <submittedName>
        <fullName evidence="1">Uncharacterized protein</fullName>
    </submittedName>
</protein>
<evidence type="ECO:0000313" key="1">
    <source>
        <dbReference type="EMBL" id="KAI5670726.1"/>
    </source>
</evidence>
<keyword evidence="2" id="KW-1185">Reference proteome</keyword>
<organism evidence="1 2">
    <name type="scientific">Catharanthus roseus</name>
    <name type="common">Madagascar periwinkle</name>
    <name type="synonym">Vinca rosea</name>
    <dbReference type="NCBI Taxonomy" id="4058"/>
    <lineage>
        <taxon>Eukaryota</taxon>
        <taxon>Viridiplantae</taxon>
        <taxon>Streptophyta</taxon>
        <taxon>Embryophyta</taxon>
        <taxon>Tracheophyta</taxon>
        <taxon>Spermatophyta</taxon>
        <taxon>Magnoliopsida</taxon>
        <taxon>eudicotyledons</taxon>
        <taxon>Gunneridae</taxon>
        <taxon>Pentapetalae</taxon>
        <taxon>asterids</taxon>
        <taxon>lamiids</taxon>
        <taxon>Gentianales</taxon>
        <taxon>Apocynaceae</taxon>
        <taxon>Rauvolfioideae</taxon>
        <taxon>Vinceae</taxon>
        <taxon>Catharanthinae</taxon>
        <taxon>Catharanthus</taxon>
    </lineage>
</organism>
<dbReference type="EMBL" id="CM044703">
    <property type="protein sequence ID" value="KAI5670726.1"/>
    <property type="molecule type" value="Genomic_DNA"/>
</dbReference>
<proteinExistence type="predicted"/>
<dbReference type="Proteomes" id="UP001060085">
    <property type="component" value="Linkage Group LG03"/>
</dbReference>
<accession>A0ACC0BDJ8</accession>
<sequence>MDRFEGTIFGWHRATNIRIKGRIGKLAGHDVTGCFQLVGYPKWWPRSSPHLTTGRGIPLASNNKGWRARATDGGRPMEVWVNSASVWRGRMAAKPFSRCNLLAGDDGPSGQSTSSNGPGHFPNLIVDQWSKLMTALNNSNNTQSEKLSKPSGPRTQQPGRLPPVVSASNDGSLHSSRDLAPCSPAPLPPVQHSPRQQASSHDPAARISLPQTHRQANLSLTRPELVYAVHKLAQFMHASRRAHWDAAIRVVRYLKRSPGHGILLQSNSPLLLTAYCDSYWFTCPITRRSITGYFISLGGSPISWKTKKHTVSRSSAEAEYRSMTMTLCELKWLSILLRDLHVPITRSIPLHCDNQTALHIAENPIVILYVMLSKTILFSLPIFASLRNIRTFHVRFQSALLNTPWIYPTVIYPSIDTLFITYFIQLAHIIKGNSSLI</sequence>
<comment type="caution">
    <text evidence="1">The sequence shown here is derived from an EMBL/GenBank/DDBJ whole genome shotgun (WGS) entry which is preliminary data.</text>
</comment>